<dbReference type="EMBL" id="JAESDN010000021">
    <property type="protein sequence ID" value="KAG7040613.1"/>
    <property type="molecule type" value="Genomic_DNA"/>
</dbReference>
<dbReference type="GO" id="GO:0020037">
    <property type="term" value="F:heme binding"/>
    <property type="evidence" value="ECO:0007669"/>
    <property type="project" value="InterPro"/>
</dbReference>
<feature type="transmembrane region" description="Helical" evidence="5">
    <location>
        <begin position="24"/>
        <end position="45"/>
    </location>
</feature>
<accession>A0A9P7QQC8</accession>
<gene>
    <name evidence="6" type="ORF">JMJ77_013610</name>
</gene>
<keyword evidence="3" id="KW-0479">Metal-binding</keyword>
<dbReference type="GO" id="GO:0005506">
    <property type="term" value="F:iron ion binding"/>
    <property type="evidence" value="ECO:0007669"/>
    <property type="project" value="InterPro"/>
</dbReference>
<dbReference type="Proteomes" id="UP000699042">
    <property type="component" value="Unassembled WGS sequence"/>
</dbReference>
<dbReference type="GO" id="GO:0008395">
    <property type="term" value="F:steroid hydroxylase activity"/>
    <property type="evidence" value="ECO:0007669"/>
    <property type="project" value="TreeGrafter"/>
</dbReference>
<keyword evidence="4" id="KW-0408">Iron</keyword>
<dbReference type="InterPro" id="IPR036396">
    <property type="entry name" value="Cyt_P450_sf"/>
</dbReference>
<evidence type="ECO:0000313" key="6">
    <source>
        <dbReference type="EMBL" id="KAG7040613.1"/>
    </source>
</evidence>
<protein>
    <submittedName>
        <fullName evidence="6">Nacht and ankyrin domain protein</fullName>
    </submittedName>
</protein>
<dbReference type="PANTHER" id="PTHR24304">
    <property type="entry name" value="CYTOCHROME P450 FAMILY 7"/>
    <property type="match status" value="1"/>
</dbReference>
<reference evidence="6" key="1">
    <citation type="submission" date="2021-05" db="EMBL/GenBank/DDBJ databases">
        <title>Comparative genomics of three Colletotrichum scovillei strains and genetic complementation revealed genes involved fungal growth and virulence on chili pepper.</title>
        <authorList>
            <person name="Hsieh D.-K."/>
            <person name="Chuang S.-C."/>
            <person name="Chen C.-Y."/>
            <person name="Chao Y.-T."/>
            <person name="Lu M.-Y.J."/>
            <person name="Lee M.-H."/>
            <person name="Shih M.-C."/>
        </authorList>
    </citation>
    <scope>NUCLEOTIDE SEQUENCE</scope>
    <source>
        <strain evidence="6">Coll-153</strain>
    </source>
</reference>
<proteinExistence type="inferred from homology"/>
<organism evidence="6 7">
    <name type="scientific">Colletotrichum scovillei</name>
    <dbReference type="NCBI Taxonomy" id="1209932"/>
    <lineage>
        <taxon>Eukaryota</taxon>
        <taxon>Fungi</taxon>
        <taxon>Dikarya</taxon>
        <taxon>Ascomycota</taxon>
        <taxon>Pezizomycotina</taxon>
        <taxon>Sordariomycetes</taxon>
        <taxon>Hypocreomycetidae</taxon>
        <taxon>Glomerellales</taxon>
        <taxon>Glomerellaceae</taxon>
        <taxon>Colletotrichum</taxon>
        <taxon>Colletotrichum acutatum species complex</taxon>
    </lineage>
</organism>
<comment type="caution">
    <text evidence="6">The sequence shown here is derived from an EMBL/GenBank/DDBJ whole genome shotgun (WGS) entry which is preliminary data.</text>
</comment>
<feature type="transmembrane region" description="Helical" evidence="5">
    <location>
        <begin position="91"/>
        <end position="108"/>
    </location>
</feature>
<keyword evidence="5" id="KW-1133">Transmembrane helix</keyword>
<evidence type="ECO:0000313" key="7">
    <source>
        <dbReference type="Proteomes" id="UP000699042"/>
    </source>
</evidence>
<keyword evidence="5" id="KW-0472">Membrane</keyword>
<evidence type="ECO:0000256" key="4">
    <source>
        <dbReference type="ARBA" id="ARBA00023004"/>
    </source>
</evidence>
<dbReference type="InterPro" id="IPR050529">
    <property type="entry name" value="CYP450_sterol_14alpha_dmase"/>
</dbReference>
<dbReference type="AlphaFoldDB" id="A0A9P7QQC8"/>
<keyword evidence="7" id="KW-1185">Reference proteome</keyword>
<evidence type="ECO:0000256" key="2">
    <source>
        <dbReference type="ARBA" id="ARBA00022617"/>
    </source>
</evidence>
<evidence type="ECO:0000256" key="3">
    <source>
        <dbReference type="ARBA" id="ARBA00022723"/>
    </source>
</evidence>
<evidence type="ECO:0000256" key="1">
    <source>
        <dbReference type="ARBA" id="ARBA00010617"/>
    </source>
</evidence>
<dbReference type="GO" id="GO:0016705">
    <property type="term" value="F:oxidoreductase activity, acting on paired donors, with incorporation or reduction of molecular oxygen"/>
    <property type="evidence" value="ECO:0007669"/>
    <property type="project" value="InterPro"/>
</dbReference>
<comment type="similarity">
    <text evidence="1">Belongs to the cytochrome P450 family.</text>
</comment>
<evidence type="ECO:0000256" key="5">
    <source>
        <dbReference type="SAM" id="Phobius"/>
    </source>
</evidence>
<dbReference type="PANTHER" id="PTHR24304:SF2">
    <property type="entry name" value="24-HYDROXYCHOLESTEROL 7-ALPHA-HYDROXYLASE"/>
    <property type="match status" value="1"/>
</dbReference>
<keyword evidence="5" id="KW-0812">Transmembrane</keyword>
<dbReference type="SUPFAM" id="SSF48264">
    <property type="entry name" value="Cytochrome P450"/>
    <property type="match status" value="1"/>
</dbReference>
<dbReference type="Gene3D" id="1.10.630.10">
    <property type="entry name" value="Cytochrome P450"/>
    <property type="match status" value="1"/>
</dbReference>
<name>A0A9P7QQC8_9PEZI</name>
<sequence>MNNFPRYISKNLSDYSHMPNMSTAGLYVLIFFLLPLVITCLSLACHFRNQASRTNEPKEPITPPYWVRGASHLCSILFDTESFLRRLQSRCQYSIISLSSAVPVYFAFPGEATKDLFRSSRDLVPAPSLLDALTVFFGLTSDREIFQHDNISAFEIPLGEHTSHPDPSRRIMEHQRKDFATYLNGEHLGSVMTTFTDIFTKSLWPEADESRGAIALPDLYLFIRNRIFRAEVEALYGEHIFSICPSLCDDFWAFYDAFPVISRQLPQWLFPAHYSTRRKMLLNLHIWRTWCNSASERTSNDGLIWGTSYIRRMVQRHEDLGFSDDGISSVMLGYLTTSNTVPATAWMILHVFLDQSLTARLRHELYLNPQNSVQTILLELGRAPLVNSVYREVLRLHVAGTVGRKSYKGKFSFPSGLQILAGIPLMSANWLGGLDSSFWNTGRLIDGFSEYPVENFWAERFLKYPGDPMSGPVRSATKYEHLVGGRTGQKTAQDDSNARLVTSGIREHWFPFGGGAWKCPGETLATSTILLSFFIVLRELDIEFLDHKQASRVRTGHRTLPFGSHAFSKPVAVRIKRRLREE</sequence>
<keyword evidence="2" id="KW-0349">Heme</keyword>